<sequence length="349" mass="37522">MDGEHRPDRQLQRDQRHGGAGNPFHVRRLYVPRYCGSVRTLVTGAAGFIGSTLVDRLLADGHSVVGVDDLSSGRSTNITTAEQSDAFEFAKADIVDADLIALLADVKPEVVFHLAAQISVKRSVDDPQRDSSVNVVGTVRLAEAARHAGVRKVVHTSSGGSIYGKNPPGYPTTEDMPVDPSSPYAASKVCGEVYLNMFRNLYGVDCSHIAPANVYGPRQDPHGEAGVVAIFAQALLAGRPTKIFGDGTDSRDYVFVDDVVDAFVRAGGEAGSGLRFNVGTGVETTTREMHTAIAAAAGKPDEPELHPPRLGDLKRSQLDIRRTREVLGWSPNVELHDGVARTVDFFREP</sequence>
<keyword evidence="5" id="KW-1185">Reference proteome</keyword>
<dbReference type="InterPro" id="IPR036291">
    <property type="entry name" value="NAD(P)-bd_dom_sf"/>
</dbReference>
<evidence type="ECO:0000256" key="2">
    <source>
        <dbReference type="SAM" id="MobiDB-lite"/>
    </source>
</evidence>
<gene>
    <name evidence="4" type="ORF">MSEDJ_03400</name>
</gene>
<reference evidence="4 5" key="1">
    <citation type="journal article" date="2019" name="Emerg. Microbes Infect.">
        <title>Comprehensive subspecies identification of 175 nontuberculous mycobacteria species based on 7547 genomic profiles.</title>
        <authorList>
            <person name="Matsumoto Y."/>
            <person name="Kinjo T."/>
            <person name="Motooka D."/>
            <person name="Nabeya D."/>
            <person name="Jung N."/>
            <person name="Uechi K."/>
            <person name="Horii T."/>
            <person name="Iida T."/>
            <person name="Fujita J."/>
            <person name="Nakamura S."/>
        </authorList>
    </citation>
    <scope>NUCLEOTIDE SEQUENCE [LARGE SCALE GENOMIC DNA]</scope>
    <source>
        <strain evidence="4 5">JCM 17899</strain>
    </source>
</reference>
<dbReference type="Proteomes" id="UP000467193">
    <property type="component" value="Chromosome"/>
</dbReference>
<protein>
    <submittedName>
        <fullName evidence="4">UDP-glucose 4-epimerase</fullName>
    </submittedName>
</protein>
<dbReference type="PANTHER" id="PTHR43000">
    <property type="entry name" value="DTDP-D-GLUCOSE 4,6-DEHYDRATASE-RELATED"/>
    <property type="match status" value="1"/>
</dbReference>
<organism evidence="4 5">
    <name type="scientific">Mycolicibacterium sediminis</name>
    <dbReference type="NCBI Taxonomy" id="1286180"/>
    <lineage>
        <taxon>Bacteria</taxon>
        <taxon>Bacillati</taxon>
        <taxon>Actinomycetota</taxon>
        <taxon>Actinomycetes</taxon>
        <taxon>Mycobacteriales</taxon>
        <taxon>Mycobacteriaceae</taxon>
        <taxon>Mycolicibacterium</taxon>
    </lineage>
</organism>
<evidence type="ECO:0000256" key="1">
    <source>
        <dbReference type="ARBA" id="ARBA00007637"/>
    </source>
</evidence>
<dbReference type="Pfam" id="PF01370">
    <property type="entry name" value="Epimerase"/>
    <property type="match status" value="1"/>
</dbReference>
<dbReference type="InterPro" id="IPR001509">
    <property type="entry name" value="Epimerase_deHydtase"/>
</dbReference>
<dbReference type="Gene3D" id="3.40.50.720">
    <property type="entry name" value="NAD(P)-binding Rossmann-like Domain"/>
    <property type="match status" value="1"/>
</dbReference>
<comment type="similarity">
    <text evidence="1">Belongs to the NAD(P)-dependent epimerase/dehydratase family.</text>
</comment>
<name>A0A7I7QJ00_9MYCO</name>
<dbReference type="AlphaFoldDB" id="A0A7I7QJ00"/>
<dbReference type="EMBL" id="AP022588">
    <property type="protein sequence ID" value="BBY26244.1"/>
    <property type="molecule type" value="Genomic_DNA"/>
</dbReference>
<proteinExistence type="inferred from homology"/>
<feature type="domain" description="NAD-dependent epimerase/dehydratase" evidence="3">
    <location>
        <begin position="41"/>
        <end position="279"/>
    </location>
</feature>
<evidence type="ECO:0000259" key="3">
    <source>
        <dbReference type="Pfam" id="PF01370"/>
    </source>
</evidence>
<feature type="compositionally biased region" description="Basic and acidic residues" evidence="2">
    <location>
        <begin position="1"/>
        <end position="17"/>
    </location>
</feature>
<feature type="region of interest" description="Disordered" evidence="2">
    <location>
        <begin position="1"/>
        <end position="22"/>
    </location>
</feature>
<accession>A0A7I7QJ00</accession>
<dbReference type="Gene3D" id="3.90.25.10">
    <property type="entry name" value="UDP-galactose 4-epimerase, domain 1"/>
    <property type="match status" value="1"/>
</dbReference>
<dbReference type="KEGG" id="msei:MSEDJ_03400"/>
<dbReference type="SUPFAM" id="SSF51735">
    <property type="entry name" value="NAD(P)-binding Rossmann-fold domains"/>
    <property type="match status" value="1"/>
</dbReference>
<evidence type="ECO:0000313" key="5">
    <source>
        <dbReference type="Proteomes" id="UP000467193"/>
    </source>
</evidence>
<evidence type="ECO:0000313" key="4">
    <source>
        <dbReference type="EMBL" id="BBY26244.1"/>
    </source>
</evidence>